<protein>
    <submittedName>
        <fullName evidence="6">GntR family transcriptional regulator</fullName>
    </submittedName>
</protein>
<dbReference type="RefSeq" id="WP_350782783.1">
    <property type="nucleotide sequence ID" value="NZ_JBEPEK010000134.1"/>
</dbReference>
<evidence type="ECO:0000259" key="5">
    <source>
        <dbReference type="PROSITE" id="PS50949"/>
    </source>
</evidence>
<dbReference type="SUPFAM" id="SSF46785">
    <property type="entry name" value="Winged helix' DNA-binding domain"/>
    <property type="match status" value="1"/>
</dbReference>
<keyword evidence="7" id="KW-1185">Reference proteome</keyword>
<name>A0ABV1WY71_9ACTN</name>
<evidence type="ECO:0000256" key="1">
    <source>
        <dbReference type="ARBA" id="ARBA00023015"/>
    </source>
</evidence>
<dbReference type="Gene3D" id="1.10.10.10">
    <property type="entry name" value="Winged helix-like DNA-binding domain superfamily/Winged helix DNA-binding domain"/>
    <property type="match status" value="1"/>
</dbReference>
<dbReference type="PROSITE" id="PS50949">
    <property type="entry name" value="HTH_GNTR"/>
    <property type="match status" value="1"/>
</dbReference>
<dbReference type="Pfam" id="PF00392">
    <property type="entry name" value="GntR"/>
    <property type="match status" value="1"/>
</dbReference>
<evidence type="ECO:0000313" key="6">
    <source>
        <dbReference type="EMBL" id="MER7181729.1"/>
    </source>
</evidence>
<gene>
    <name evidence="6" type="ORF">ABT404_19975</name>
</gene>
<evidence type="ECO:0000313" key="7">
    <source>
        <dbReference type="Proteomes" id="UP001474181"/>
    </source>
</evidence>
<dbReference type="EMBL" id="JBEPEK010000134">
    <property type="protein sequence ID" value="MER7181729.1"/>
    <property type="molecule type" value="Genomic_DNA"/>
</dbReference>
<evidence type="ECO:0000256" key="2">
    <source>
        <dbReference type="ARBA" id="ARBA00023125"/>
    </source>
</evidence>
<feature type="region of interest" description="Disordered" evidence="4">
    <location>
        <begin position="74"/>
        <end position="96"/>
    </location>
</feature>
<dbReference type="InterPro" id="IPR000524">
    <property type="entry name" value="Tscrpt_reg_HTH_GntR"/>
</dbReference>
<accession>A0ABV1WY71</accession>
<keyword evidence="2" id="KW-0238">DNA-binding</keyword>
<keyword evidence="1" id="KW-0805">Transcription regulation</keyword>
<dbReference type="Proteomes" id="UP001474181">
    <property type="component" value="Unassembled WGS sequence"/>
</dbReference>
<reference evidence="6 7" key="1">
    <citation type="submission" date="2024-06" db="EMBL/GenBank/DDBJ databases">
        <title>The Natural Products Discovery Center: Release of the First 8490 Sequenced Strains for Exploring Actinobacteria Biosynthetic Diversity.</title>
        <authorList>
            <person name="Kalkreuter E."/>
            <person name="Kautsar S.A."/>
            <person name="Yang D."/>
            <person name="Bader C.D."/>
            <person name="Teijaro C.N."/>
            <person name="Fluegel L."/>
            <person name="Davis C.M."/>
            <person name="Simpson J.R."/>
            <person name="Lauterbach L."/>
            <person name="Steele A.D."/>
            <person name="Gui C."/>
            <person name="Meng S."/>
            <person name="Li G."/>
            <person name="Viehrig K."/>
            <person name="Ye F."/>
            <person name="Su P."/>
            <person name="Kiefer A.F."/>
            <person name="Nichols A."/>
            <person name="Cepeda A.J."/>
            <person name="Yan W."/>
            <person name="Fan B."/>
            <person name="Jiang Y."/>
            <person name="Adhikari A."/>
            <person name="Zheng C.-J."/>
            <person name="Schuster L."/>
            <person name="Cowan T.M."/>
            <person name="Smanski M.J."/>
            <person name="Chevrette M.G."/>
            <person name="De Carvalho L.P.S."/>
            <person name="Shen B."/>
        </authorList>
    </citation>
    <scope>NUCLEOTIDE SEQUENCE [LARGE SCALE GENOMIC DNA]</scope>
    <source>
        <strain evidence="6 7">NPDC000234</strain>
    </source>
</reference>
<evidence type="ECO:0000256" key="3">
    <source>
        <dbReference type="ARBA" id="ARBA00023163"/>
    </source>
</evidence>
<comment type="caution">
    <text evidence="6">The sequence shown here is derived from an EMBL/GenBank/DDBJ whole genome shotgun (WGS) entry which is preliminary data.</text>
</comment>
<dbReference type="InterPro" id="IPR036388">
    <property type="entry name" value="WH-like_DNA-bd_sf"/>
</dbReference>
<feature type="compositionally biased region" description="Acidic residues" evidence="4">
    <location>
        <begin position="77"/>
        <end position="91"/>
    </location>
</feature>
<sequence>MAKAARYELVAEGIRQEVQAGMFAGGVGLDVGELAVQYETTKATVSRALALLSDGGLVTSAGDGWAVAERLPPAADSDTEGAADRDAEESESAGVPVVPETTEELVARLAAGAAAKAGNGQELEVHTPQVLAGRVVTEHLDPNAERALQREGVAEAYAEAKTLGREWLATEGRVTEAKKAVAAKLMELRQMFTYKGDLDYNGQSAEYQALAALLYQDIGADRSAQRAILHHVEDRKRAVIPPAQWDRFGVDPMTRGERAGLEKKTAKAVTMVAETAKATAGEARKGKATGHQLVTLAKRIDDGLSVFSTTSLRVMTPAQRRTFADQVKDARDRADALLKELEGLEE</sequence>
<proteinExistence type="predicted"/>
<dbReference type="InterPro" id="IPR036390">
    <property type="entry name" value="WH_DNA-bd_sf"/>
</dbReference>
<keyword evidence="3" id="KW-0804">Transcription</keyword>
<evidence type="ECO:0000256" key="4">
    <source>
        <dbReference type="SAM" id="MobiDB-lite"/>
    </source>
</evidence>
<organism evidence="6 7">
    <name type="scientific">Streptomyces hyaluromycini</name>
    <dbReference type="NCBI Taxonomy" id="1377993"/>
    <lineage>
        <taxon>Bacteria</taxon>
        <taxon>Bacillati</taxon>
        <taxon>Actinomycetota</taxon>
        <taxon>Actinomycetes</taxon>
        <taxon>Kitasatosporales</taxon>
        <taxon>Streptomycetaceae</taxon>
        <taxon>Streptomyces</taxon>
    </lineage>
</organism>
<feature type="domain" description="HTH gntR-type" evidence="5">
    <location>
        <begin position="4"/>
        <end position="70"/>
    </location>
</feature>